<evidence type="ECO:0000256" key="6">
    <source>
        <dbReference type="SAM" id="Phobius"/>
    </source>
</evidence>
<accession>A0A6J1SKH6</accession>
<evidence type="ECO:0000256" key="3">
    <source>
        <dbReference type="ARBA" id="ARBA00022989"/>
    </source>
</evidence>
<evidence type="ECO:0000259" key="7">
    <source>
        <dbReference type="Pfam" id="PF01490"/>
    </source>
</evidence>
<dbReference type="Proteomes" id="UP000504606">
    <property type="component" value="Unplaced"/>
</dbReference>
<protein>
    <submittedName>
        <fullName evidence="9 10">Proton-coupled amino acid transporter-like protein CG1139</fullName>
    </submittedName>
</protein>
<feature type="region of interest" description="Disordered" evidence="5">
    <location>
        <begin position="1"/>
        <end position="53"/>
    </location>
</feature>
<evidence type="ECO:0000256" key="4">
    <source>
        <dbReference type="ARBA" id="ARBA00023136"/>
    </source>
</evidence>
<feature type="transmembrane region" description="Helical" evidence="6">
    <location>
        <begin position="226"/>
        <end position="243"/>
    </location>
</feature>
<reference evidence="9 10" key="1">
    <citation type="submission" date="2025-04" db="UniProtKB">
        <authorList>
            <consortium name="RefSeq"/>
        </authorList>
    </citation>
    <scope>IDENTIFICATION</scope>
    <source>
        <tissue evidence="9 10">Whole organism</tissue>
    </source>
</reference>
<gene>
    <name evidence="9 10" type="primary">LOC113208592</name>
</gene>
<feature type="transmembrane region" description="Helical" evidence="6">
    <location>
        <begin position="122"/>
        <end position="146"/>
    </location>
</feature>
<evidence type="ECO:0000313" key="9">
    <source>
        <dbReference type="RefSeq" id="XP_026281442.1"/>
    </source>
</evidence>
<evidence type="ECO:0000313" key="8">
    <source>
        <dbReference type="Proteomes" id="UP000504606"/>
    </source>
</evidence>
<dbReference type="Pfam" id="PF01490">
    <property type="entry name" value="Aa_trans"/>
    <property type="match status" value="1"/>
</dbReference>
<dbReference type="PANTHER" id="PTHR22950:SF340">
    <property type="entry name" value="AMINO ACID TRANSPORTER TRANSMEMBRANE DOMAIN-CONTAINING PROTEIN-RELATED"/>
    <property type="match status" value="1"/>
</dbReference>
<keyword evidence="4 6" id="KW-0472">Membrane</keyword>
<keyword evidence="3 6" id="KW-1133">Transmembrane helix</keyword>
<dbReference type="AlphaFoldDB" id="A0A6J1SKH6"/>
<evidence type="ECO:0000256" key="2">
    <source>
        <dbReference type="ARBA" id="ARBA00022692"/>
    </source>
</evidence>
<dbReference type="OrthoDB" id="1684102at2759"/>
<feature type="domain" description="Amino acid transporter transmembrane" evidence="7">
    <location>
        <begin position="93"/>
        <end position="494"/>
    </location>
</feature>
<evidence type="ECO:0000256" key="5">
    <source>
        <dbReference type="SAM" id="MobiDB-lite"/>
    </source>
</evidence>
<keyword evidence="8" id="KW-1185">Reference proteome</keyword>
<feature type="transmembrane region" description="Helical" evidence="6">
    <location>
        <begin position="255"/>
        <end position="272"/>
    </location>
</feature>
<sequence length="503" mass="55697">MERGKGSYTLEMKPPATLPYTSPPHLGLPQHASPPHNGTAALNGGPRKGAPPDSVSVFTVSSAALIPVEPAGENEMSSGDVYDPYDHREMDHPTNNFETWVHMLKGSLGTGVLAMPHAFNNAGLIVGLIGTICIGSVCTYCLHVLLRCQYELCRRARLPVLNYPDTMRMALETGPTRLRFLARYSVPIVDTFLVTYQLGICCVYIMFVAENLKQVVDAWTHTETRLSYYMLALLLPLILLNYIRNLKYLAPLSTLANAITFVGFGIILYYVFSALPDVSELPYVRPFGSLPLFIGTTLFALEAVGVVVALENNMKTPRSFPGYTGVLNRSMVVIVSLYAFIGFFGFIRYGELSQPSITLNLPNGDIPAQICKLVFAIAIFITYALQCYVPLDVLWEQRLKKRMEKNSHLLLWEYVVRTVLVLFTFGVAIAVPKLDLFISLFGALCLAALGLVFPALIDICVTWPNTGRYHWIAVRDVLIFVFGLCALAIGSYTALRDIILSFV</sequence>
<dbReference type="InterPro" id="IPR013057">
    <property type="entry name" value="AA_transpt_TM"/>
</dbReference>
<dbReference type="PANTHER" id="PTHR22950">
    <property type="entry name" value="AMINO ACID TRANSPORTER"/>
    <property type="match status" value="1"/>
</dbReference>
<feature type="transmembrane region" description="Helical" evidence="6">
    <location>
        <begin position="437"/>
        <end position="457"/>
    </location>
</feature>
<name>A0A6J1SKH6_FRAOC</name>
<feature type="transmembrane region" description="Helical" evidence="6">
    <location>
        <begin position="410"/>
        <end position="431"/>
    </location>
</feature>
<evidence type="ECO:0000256" key="1">
    <source>
        <dbReference type="ARBA" id="ARBA00004141"/>
    </source>
</evidence>
<feature type="transmembrane region" description="Helical" evidence="6">
    <location>
        <begin position="292"/>
        <end position="310"/>
    </location>
</feature>
<dbReference type="GO" id="GO:0015179">
    <property type="term" value="F:L-amino acid transmembrane transporter activity"/>
    <property type="evidence" value="ECO:0007669"/>
    <property type="project" value="TreeGrafter"/>
</dbReference>
<keyword evidence="2 6" id="KW-0812">Transmembrane</keyword>
<organism evidence="8 9">
    <name type="scientific">Frankliniella occidentalis</name>
    <name type="common">Western flower thrips</name>
    <name type="synonym">Euthrips occidentalis</name>
    <dbReference type="NCBI Taxonomy" id="133901"/>
    <lineage>
        <taxon>Eukaryota</taxon>
        <taxon>Metazoa</taxon>
        <taxon>Ecdysozoa</taxon>
        <taxon>Arthropoda</taxon>
        <taxon>Hexapoda</taxon>
        <taxon>Insecta</taxon>
        <taxon>Pterygota</taxon>
        <taxon>Neoptera</taxon>
        <taxon>Paraneoptera</taxon>
        <taxon>Thysanoptera</taxon>
        <taxon>Terebrantia</taxon>
        <taxon>Thripoidea</taxon>
        <taxon>Thripidae</taxon>
        <taxon>Frankliniella</taxon>
    </lineage>
</organism>
<feature type="transmembrane region" description="Helical" evidence="6">
    <location>
        <begin position="184"/>
        <end position="206"/>
    </location>
</feature>
<dbReference type="KEGG" id="foc:113208592"/>
<evidence type="ECO:0000313" key="10">
    <source>
        <dbReference type="RefSeq" id="XP_052132272.1"/>
    </source>
</evidence>
<feature type="transmembrane region" description="Helical" evidence="6">
    <location>
        <begin position="477"/>
        <end position="495"/>
    </location>
</feature>
<dbReference type="RefSeq" id="XP_026281442.1">
    <property type="nucleotide sequence ID" value="XM_026425657.2"/>
</dbReference>
<dbReference type="GO" id="GO:0005774">
    <property type="term" value="C:vacuolar membrane"/>
    <property type="evidence" value="ECO:0007669"/>
    <property type="project" value="TreeGrafter"/>
</dbReference>
<dbReference type="RefSeq" id="XP_052132272.1">
    <property type="nucleotide sequence ID" value="XM_052276312.1"/>
</dbReference>
<proteinExistence type="predicted"/>
<dbReference type="GeneID" id="113208592"/>
<feature type="transmembrane region" description="Helical" evidence="6">
    <location>
        <begin position="370"/>
        <end position="389"/>
    </location>
</feature>
<feature type="transmembrane region" description="Helical" evidence="6">
    <location>
        <begin position="331"/>
        <end position="350"/>
    </location>
</feature>
<comment type="subcellular location">
    <subcellularLocation>
        <location evidence="1">Membrane</location>
        <topology evidence="1">Multi-pass membrane protein</topology>
    </subcellularLocation>
</comment>